<accession>A0A7W6ZUF3</accession>
<organism evidence="1 2">
    <name type="scientific">Rhizobium leucaenae</name>
    <dbReference type="NCBI Taxonomy" id="29450"/>
    <lineage>
        <taxon>Bacteria</taxon>
        <taxon>Pseudomonadati</taxon>
        <taxon>Pseudomonadota</taxon>
        <taxon>Alphaproteobacteria</taxon>
        <taxon>Hyphomicrobiales</taxon>
        <taxon>Rhizobiaceae</taxon>
        <taxon>Rhizobium/Agrobacterium group</taxon>
        <taxon>Rhizobium</taxon>
    </lineage>
</organism>
<name>A0A7W6ZUF3_9HYPH</name>
<comment type="caution">
    <text evidence="1">The sequence shown here is derived from an EMBL/GenBank/DDBJ whole genome shotgun (WGS) entry which is preliminary data.</text>
</comment>
<sequence length="45" mass="4939">MMSPLDHDQNIGNLQFRGETPFRDPLMGSISNELADKGFLVTSTG</sequence>
<proteinExistence type="predicted"/>
<dbReference type="EMBL" id="JACIIG010000006">
    <property type="protein sequence ID" value="MBB4568834.1"/>
    <property type="molecule type" value="Genomic_DNA"/>
</dbReference>
<gene>
    <name evidence="1" type="ORF">GGE60_002953</name>
</gene>
<evidence type="ECO:0000313" key="1">
    <source>
        <dbReference type="EMBL" id="MBB4568834.1"/>
    </source>
</evidence>
<protein>
    <submittedName>
        <fullName evidence="1">Uncharacterized protein</fullName>
    </submittedName>
</protein>
<keyword evidence="2" id="KW-1185">Reference proteome</keyword>
<dbReference type="AlphaFoldDB" id="A0A7W6ZUF3"/>
<dbReference type="Proteomes" id="UP000543836">
    <property type="component" value="Unassembled WGS sequence"/>
</dbReference>
<reference evidence="1 2" key="1">
    <citation type="submission" date="2020-08" db="EMBL/GenBank/DDBJ databases">
        <title>Genomic Encyclopedia of Type Strains, Phase IV (KMG-V): Genome sequencing to study the core and pangenomes of soil and plant-associated prokaryotes.</title>
        <authorList>
            <person name="Whitman W."/>
        </authorList>
    </citation>
    <scope>NUCLEOTIDE SEQUENCE [LARGE SCALE GENOMIC DNA]</scope>
    <source>
        <strain evidence="1 2">SEMIA 492</strain>
    </source>
</reference>
<evidence type="ECO:0000313" key="2">
    <source>
        <dbReference type="Proteomes" id="UP000543836"/>
    </source>
</evidence>